<gene>
    <name evidence="2" type="ORF">FHR33_007699</name>
</gene>
<accession>A0A7W5VHT4</accession>
<evidence type="ECO:0000313" key="2">
    <source>
        <dbReference type="EMBL" id="MBB3731839.1"/>
    </source>
</evidence>
<dbReference type="RefSeq" id="WP_183658347.1">
    <property type="nucleotide sequence ID" value="NZ_JACIBV010000001.1"/>
</dbReference>
<dbReference type="AlphaFoldDB" id="A0A7W5VHT4"/>
<proteinExistence type="predicted"/>
<dbReference type="GeneID" id="95393900"/>
<feature type="transmembrane region" description="Helical" evidence="1">
    <location>
        <begin position="43"/>
        <end position="65"/>
    </location>
</feature>
<protein>
    <recommendedName>
        <fullName evidence="4">CU044_5270 family protein</fullName>
    </recommendedName>
</protein>
<organism evidence="2 3">
    <name type="scientific">Nonomuraea dietziae</name>
    <dbReference type="NCBI Taxonomy" id="65515"/>
    <lineage>
        <taxon>Bacteria</taxon>
        <taxon>Bacillati</taxon>
        <taxon>Actinomycetota</taxon>
        <taxon>Actinomycetes</taxon>
        <taxon>Streptosporangiales</taxon>
        <taxon>Streptosporangiaceae</taxon>
        <taxon>Nonomuraea</taxon>
    </lineage>
</organism>
<name>A0A7W5VHT4_9ACTN</name>
<comment type="caution">
    <text evidence="2">The sequence shown here is derived from an EMBL/GenBank/DDBJ whole genome shotgun (WGS) entry which is preliminary data.</text>
</comment>
<reference evidence="2 3" key="1">
    <citation type="submission" date="2020-08" db="EMBL/GenBank/DDBJ databases">
        <title>Sequencing the genomes of 1000 actinobacteria strains.</title>
        <authorList>
            <person name="Klenk H.-P."/>
        </authorList>
    </citation>
    <scope>NUCLEOTIDE SEQUENCE [LARGE SCALE GENOMIC DNA]</scope>
    <source>
        <strain evidence="2 3">DSM 44320</strain>
    </source>
</reference>
<keyword evidence="1" id="KW-0812">Transmembrane</keyword>
<keyword evidence="1" id="KW-1133">Transmembrane helix</keyword>
<dbReference type="Proteomes" id="UP000579945">
    <property type="component" value="Unassembled WGS sequence"/>
</dbReference>
<evidence type="ECO:0000313" key="3">
    <source>
        <dbReference type="Proteomes" id="UP000579945"/>
    </source>
</evidence>
<sequence>MDDLQTLATVLARPEPSAEVVERSRRRLQRRIRGPVRVYRRPSLLISGLGLTAAAAAAAVVIVSGTTAPTATPNSPPAAAQLSARDVLLTAAATAERVPEGTGAYWHVRTDTREGSPFESWTSRDGRAWFRGAKTEGEVVEIHRPVPFRLGGPEVSFEQLEGLPTEPDALKAWIAGNLERSDVRTSAGRPDAAMREQFVFDGLISLVCQLPAPPEVRAAAFRAIAAYPNVESLGAVEGGQGLLISLPEGSQVRQARLVVDPGSSQVRDANFFVTTDGGVAWVPDGSAKLLAGWTDELPE</sequence>
<evidence type="ECO:0000256" key="1">
    <source>
        <dbReference type="SAM" id="Phobius"/>
    </source>
</evidence>
<dbReference type="EMBL" id="JACIBV010000001">
    <property type="protein sequence ID" value="MBB3731839.1"/>
    <property type="molecule type" value="Genomic_DNA"/>
</dbReference>
<evidence type="ECO:0008006" key="4">
    <source>
        <dbReference type="Google" id="ProtNLM"/>
    </source>
</evidence>
<dbReference type="NCBIfam" id="NF038083">
    <property type="entry name" value="CU044_5270_fam"/>
    <property type="match status" value="1"/>
</dbReference>
<keyword evidence="3" id="KW-1185">Reference proteome</keyword>
<keyword evidence="1" id="KW-0472">Membrane</keyword>
<dbReference type="InterPro" id="IPR047789">
    <property type="entry name" value="CU044_5270-like"/>
</dbReference>